<dbReference type="Proteomes" id="UP000630887">
    <property type="component" value="Unassembled WGS sequence"/>
</dbReference>
<name>A0A8J3PAK6_9ACTN</name>
<proteinExistence type="predicted"/>
<evidence type="ECO:0000313" key="2">
    <source>
        <dbReference type="Proteomes" id="UP000630887"/>
    </source>
</evidence>
<comment type="caution">
    <text evidence="1">The sequence shown here is derived from an EMBL/GenBank/DDBJ whole genome shotgun (WGS) entry which is preliminary data.</text>
</comment>
<keyword evidence="2" id="KW-1185">Reference proteome</keyword>
<protein>
    <submittedName>
        <fullName evidence="1">Uncharacterized protein</fullName>
    </submittedName>
</protein>
<evidence type="ECO:0000313" key="1">
    <source>
        <dbReference type="EMBL" id="GIG10396.1"/>
    </source>
</evidence>
<organism evidence="1 2">
    <name type="scientific">Catellatospora coxensis</name>
    <dbReference type="NCBI Taxonomy" id="310354"/>
    <lineage>
        <taxon>Bacteria</taxon>
        <taxon>Bacillati</taxon>
        <taxon>Actinomycetota</taxon>
        <taxon>Actinomycetes</taxon>
        <taxon>Micromonosporales</taxon>
        <taxon>Micromonosporaceae</taxon>
        <taxon>Catellatospora</taxon>
    </lineage>
</organism>
<sequence length="316" mass="33829">MITAQRAAAARGTLPAVTGHRDDFSLGIRDDEPPTTAALRRILGEAAEVVIVEASPYNLDKPDAERITVSGAEIGELAELLAIVDGGTGDRCRCLGSPTILVRDAAGRDIAQWTLHHQTGLRGIGDSDADLRDGPALTDWLAEHGLTGPREIQRMLAEYAAQEEVRRVAWVRAAPPGLTEAAEAASRREDDDAEERLAELTAVRFPDAAERIAVLLAWAGFTPHAPPVPGGGTPWHELAPRRMLLQEPAEAIFEVLAAAPPTPAQLDGAAELFTDLDWKGRPDPPEPLRSVLIAHVTATGTDPMRTRMGWGYGRAG</sequence>
<gene>
    <name evidence="1" type="ORF">Cco03nite_70960</name>
</gene>
<dbReference type="EMBL" id="BONI01000087">
    <property type="protein sequence ID" value="GIG10396.1"/>
    <property type="molecule type" value="Genomic_DNA"/>
</dbReference>
<accession>A0A8J3PAK6</accession>
<reference evidence="1 2" key="1">
    <citation type="submission" date="2021-01" db="EMBL/GenBank/DDBJ databases">
        <title>Whole genome shotgun sequence of Catellatospora coxensis NBRC 107359.</title>
        <authorList>
            <person name="Komaki H."/>
            <person name="Tamura T."/>
        </authorList>
    </citation>
    <scope>NUCLEOTIDE SEQUENCE [LARGE SCALE GENOMIC DNA]</scope>
    <source>
        <strain evidence="1 2">NBRC 107359</strain>
    </source>
</reference>
<dbReference type="AlphaFoldDB" id="A0A8J3PAK6"/>